<feature type="chain" id="PRO_5044257162" evidence="2">
    <location>
        <begin position="26"/>
        <end position="144"/>
    </location>
</feature>
<keyword evidence="3" id="KW-1185">Reference proteome</keyword>
<dbReference type="GeneID" id="108005834"/>
<dbReference type="AlphaFoldDB" id="A0AB40D8A7"/>
<evidence type="ECO:0000313" key="3">
    <source>
        <dbReference type="Proteomes" id="UP001652628"/>
    </source>
</evidence>
<evidence type="ECO:0000256" key="1">
    <source>
        <dbReference type="SAM" id="Phobius"/>
    </source>
</evidence>
<name>A0AB40D8A7_DROSZ</name>
<dbReference type="Proteomes" id="UP001652628">
    <property type="component" value="Chromosome 3"/>
</dbReference>
<evidence type="ECO:0000256" key="2">
    <source>
        <dbReference type="SAM" id="SignalP"/>
    </source>
</evidence>
<feature type="transmembrane region" description="Helical" evidence="1">
    <location>
        <begin position="74"/>
        <end position="101"/>
    </location>
</feature>
<gene>
    <name evidence="4" type="primary">LOC108005834</name>
</gene>
<organism evidence="3 4">
    <name type="scientific">Drosophila suzukii</name>
    <name type="common">Spotted-wing drosophila fruit fly</name>
    <dbReference type="NCBI Taxonomy" id="28584"/>
    <lineage>
        <taxon>Eukaryota</taxon>
        <taxon>Metazoa</taxon>
        <taxon>Ecdysozoa</taxon>
        <taxon>Arthropoda</taxon>
        <taxon>Hexapoda</taxon>
        <taxon>Insecta</taxon>
        <taxon>Pterygota</taxon>
        <taxon>Neoptera</taxon>
        <taxon>Endopterygota</taxon>
        <taxon>Diptera</taxon>
        <taxon>Brachycera</taxon>
        <taxon>Muscomorpha</taxon>
        <taxon>Ephydroidea</taxon>
        <taxon>Drosophilidae</taxon>
        <taxon>Drosophila</taxon>
        <taxon>Sophophora</taxon>
    </lineage>
</organism>
<proteinExistence type="predicted"/>
<keyword evidence="1" id="KW-0472">Membrane</keyword>
<keyword evidence="1" id="KW-0812">Transmembrane</keyword>
<dbReference type="RefSeq" id="XP_065720510.1">
    <property type="nucleotide sequence ID" value="XM_065864438.2"/>
</dbReference>
<protein>
    <submittedName>
        <fullName evidence="4">Uncharacterized protein</fullName>
    </submittedName>
</protein>
<keyword evidence="1" id="KW-1133">Transmembrane helix</keyword>
<sequence length="144" mass="15797">MCFCPTLALKIGLLILIPITAGCNAAQIAKDVTLLNVLKGANHTILIVNLSMSVIILATLIVLLYATICTKLRILYGVLIIFAVNCAVKLILIFVCISIEINPKQTAAHFWLTVCWFVSFFCLASIVLYCIRLRELAEEAILAT</sequence>
<feature type="transmembrane region" description="Helical" evidence="1">
    <location>
        <begin position="41"/>
        <end position="67"/>
    </location>
</feature>
<feature type="transmembrane region" description="Helical" evidence="1">
    <location>
        <begin position="107"/>
        <end position="131"/>
    </location>
</feature>
<accession>A0AB40D8A7</accession>
<reference evidence="4" key="1">
    <citation type="submission" date="2025-08" db="UniProtKB">
        <authorList>
            <consortium name="RefSeq"/>
        </authorList>
    </citation>
    <scope>IDENTIFICATION</scope>
</reference>
<feature type="signal peptide" evidence="2">
    <location>
        <begin position="1"/>
        <end position="25"/>
    </location>
</feature>
<evidence type="ECO:0000313" key="4">
    <source>
        <dbReference type="RefSeq" id="XP_065720510.1"/>
    </source>
</evidence>
<keyword evidence="2" id="KW-0732">Signal</keyword>